<dbReference type="InterPro" id="IPR045150">
    <property type="entry name" value="CYB561D1/2"/>
</dbReference>
<dbReference type="RefSeq" id="XP_005818341.1">
    <property type="nucleotide sequence ID" value="XM_005818284.1"/>
</dbReference>
<reference evidence="14" key="3">
    <citation type="submission" date="2016-03" db="UniProtKB">
        <authorList>
            <consortium name="EnsemblProtists"/>
        </authorList>
    </citation>
    <scope>IDENTIFICATION</scope>
</reference>
<evidence type="ECO:0000256" key="2">
    <source>
        <dbReference type="ARBA" id="ARBA00004141"/>
    </source>
</evidence>
<dbReference type="AlphaFoldDB" id="L1I563"/>
<evidence type="ECO:0000259" key="12">
    <source>
        <dbReference type="SMART" id="SM00665"/>
    </source>
</evidence>
<dbReference type="OMA" id="YNTKTHG"/>
<evidence type="ECO:0000256" key="11">
    <source>
        <dbReference type="SAM" id="Phobius"/>
    </source>
</evidence>
<comment type="subcellular location">
    <subcellularLocation>
        <location evidence="2">Membrane</location>
        <topology evidence="2">Multi-pass membrane protein</topology>
    </subcellularLocation>
</comment>
<keyword evidence="5 11" id="KW-0812">Transmembrane</keyword>
<keyword evidence="10 11" id="KW-0472">Membrane</keyword>
<dbReference type="GO" id="GO:0046872">
    <property type="term" value="F:metal ion binding"/>
    <property type="evidence" value="ECO:0007669"/>
    <property type="project" value="UniProtKB-KW"/>
</dbReference>
<organism evidence="13">
    <name type="scientific">Guillardia theta (strain CCMP2712)</name>
    <name type="common">Cryptophyte</name>
    <dbReference type="NCBI Taxonomy" id="905079"/>
    <lineage>
        <taxon>Eukaryota</taxon>
        <taxon>Cryptophyceae</taxon>
        <taxon>Pyrenomonadales</taxon>
        <taxon>Geminigeraceae</taxon>
        <taxon>Guillardia</taxon>
    </lineage>
</organism>
<accession>L1I563</accession>
<evidence type="ECO:0000256" key="3">
    <source>
        <dbReference type="ARBA" id="ARBA00022448"/>
    </source>
</evidence>
<keyword evidence="6" id="KW-0479">Metal-binding</keyword>
<dbReference type="HOGENOM" id="CLU_1417798_0_0_1"/>
<dbReference type="EMBL" id="JH993294">
    <property type="protein sequence ID" value="EKX31361.1"/>
    <property type="molecule type" value="Genomic_DNA"/>
</dbReference>
<dbReference type="SMART" id="SM00665">
    <property type="entry name" value="B561"/>
    <property type="match status" value="1"/>
</dbReference>
<evidence type="ECO:0000256" key="1">
    <source>
        <dbReference type="ARBA" id="ARBA00001970"/>
    </source>
</evidence>
<keyword evidence="9" id="KW-0408">Iron</keyword>
<dbReference type="PANTHER" id="PTHR15422:SF45">
    <property type="entry name" value="CYTOCHROME B561 DOMAIN-CONTAINING PROTEIN"/>
    <property type="match status" value="1"/>
</dbReference>
<evidence type="ECO:0000313" key="14">
    <source>
        <dbReference type="EnsemblProtists" id="EKX31361"/>
    </source>
</evidence>
<keyword evidence="3" id="KW-0813">Transport</keyword>
<dbReference type="PANTHER" id="PTHR15422">
    <property type="entry name" value="OS05G0565100 PROTEIN"/>
    <property type="match status" value="1"/>
</dbReference>
<comment type="cofactor">
    <cofactor evidence="1">
        <name>heme b</name>
        <dbReference type="ChEBI" id="CHEBI:60344"/>
    </cofactor>
</comment>
<gene>
    <name evidence="13" type="ORF">GUITHDRAFT_156619</name>
</gene>
<reference evidence="13 15" key="1">
    <citation type="journal article" date="2012" name="Nature">
        <title>Algal genomes reveal evolutionary mosaicism and the fate of nucleomorphs.</title>
        <authorList>
            <consortium name="DOE Joint Genome Institute"/>
            <person name="Curtis B.A."/>
            <person name="Tanifuji G."/>
            <person name="Burki F."/>
            <person name="Gruber A."/>
            <person name="Irimia M."/>
            <person name="Maruyama S."/>
            <person name="Arias M.C."/>
            <person name="Ball S.G."/>
            <person name="Gile G.H."/>
            <person name="Hirakawa Y."/>
            <person name="Hopkins J.F."/>
            <person name="Kuo A."/>
            <person name="Rensing S.A."/>
            <person name="Schmutz J."/>
            <person name="Symeonidi A."/>
            <person name="Elias M."/>
            <person name="Eveleigh R.J."/>
            <person name="Herman E.K."/>
            <person name="Klute M.J."/>
            <person name="Nakayama T."/>
            <person name="Obornik M."/>
            <person name="Reyes-Prieto A."/>
            <person name="Armbrust E.V."/>
            <person name="Aves S.J."/>
            <person name="Beiko R.G."/>
            <person name="Coutinho P."/>
            <person name="Dacks J.B."/>
            <person name="Durnford D.G."/>
            <person name="Fast N.M."/>
            <person name="Green B.R."/>
            <person name="Grisdale C.J."/>
            <person name="Hempel F."/>
            <person name="Henrissat B."/>
            <person name="Hoppner M.P."/>
            <person name="Ishida K."/>
            <person name="Kim E."/>
            <person name="Koreny L."/>
            <person name="Kroth P.G."/>
            <person name="Liu Y."/>
            <person name="Malik S.B."/>
            <person name="Maier U.G."/>
            <person name="McRose D."/>
            <person name="Mock T."/>
            <person name="Neilson J.A."/>
            <person name="Onodera N.T."/>
            <person name="Poole A.M."/>
            <person name="Pritham E.J."/>
            <person name="Richards T.A."/>
            <person name="Rocap G."/>
            <person name="Roy S.W."/>
            <person name="Sarai C."/>
            <person name="Schaack S."/>
            <person name="Shirato S."/>
            <person name="Slamovits C.H."/>
            <person name="Spencer D.F."/>
            <person name="Suzuki S."/>
            <person name="Worden A.Z."/>
            <person name="Zauner S."/>
            <person name="Barry K."/>
            <person name="Bell C."/>
            <person name="Bharti A.K."/>
            <person name="Crow J.A."/>
            <person name="Grimwood J."/>
            <person name="Kramer R."/>
            <person name="Lindquist E."/>
            <person name="Lucas S."/>
            <person name="Salamov A."/>
            <person name="McFadden G.I."/>
            <person name="Lane C.E."/>
            <person name="Keeling P.J."/>
            <person name="Gray M.W."/>
            <person name="Grigoriev I.V."/>
            <person name="Archibald J.M."/>
        </authorList>
    </citation>
    <scope>NUCLEOTIDE SEQUENCE</scope>
    <source>
        <strain evidence="13 15">CCMP2712</strain>
    </source>
</reference>
<dbReference type="KEGG" id="gtt:GUITHDRAFT_156619"/>
<evidence type="ECO:0000256" key="7">
    <source>
        <dbReference type="ARBA" id="ARBA00022982"/>
    </source>
</evidence>
<feature type="domain" description="Cytochrome b561" evidence="12">
    <location>
        <begin position="39"/>
        <end position="162"/>
    </location>
</feature>
<dbReference type="GO" id="GO:0140575">
    <property type="term" value="F:transmembrane monodehydroascorbate reductase activity"/>
    <property type="evidence" value="ECO:0007669"/>
    <property type="project" value="InterPro"/>
</dbReference>
<dbReference type="PaxDb" id="55529-EKX31361"/>
<keyword evidence="8 11" id="KW-1133">Transmembrane helix</keyword>
<name>L1I563_GUITC</name>
<keyword evidence="7" id="KW-0249">Electron transport</keyword>
<evidence type="ECO:0000256" key="10">
    <source>
        <dbReference type="ARBA" id="ARBA00023136"/>
    </source>
</evidence>
<evidence type="ECO:0000313" key="13">
    <source>
        <dbReference type="EMBL" id="EKX31361.1"/>
    </source>
</evidence>
<feature type="transmembrane region" description="Helical" evidence="11">
    <location>
        <begin position="101"/>
        <end position="124"/>
    </location>
</feature>
<reference evidence="15" key="2">
    <citation type="submission" date="2012-11" db="EMBL/GenBank/DDBJ databases">
        <authorList>
            <person name="Kuo A."/>
            <person name="Curtis B.A."/>
            <person name="Tanifuji G."/>
            <person name="Burki F."/>
            <person name="Gruber A."/>
            <person name="Irimia M."/>
            <person name="Maruyama S."/>
            <person name="Arias M.C."/>
            <person name="Ball S.G."/>
            <person name="Gile G.H."/>
            <person name="Hirakawa Y."/>
            <person name="Hopkins J.F."/>
            <person name="Rensing S.A."/>
            <person name="Schmutz J."/>
            <person name="Symeonidi A."/>
            <person name="Elias M."/>
            <person name="Eveleigh R.J."/>
            <person name="Herman E.K."/>
            <person name="Klute M.J."/>
            <person name="Nakayama T."/>
            <person name="Obornik M."/>
            <person name="Reyes-Prieto A."/>
            <person name="Armbrust E.V."/>
            <person name="Aves S.J."/>
            <person name="Beiko R.G."/>
            <person name="Coutinho P."/>
            <person name="Dacks J.B."/>
            <person name="Durnford D.G."/>
            <person name="Fast N.M."/>
            <person name="Green B.R."/>
            <person name="Grisdale C."/>
            <person name="Hempe F."/>
            <person name="Henrissat B."/>
            <person name="Hoppner M.P."/>
            <person name="Ishida K.-I."/>
            <person name="Kim E."/>
            <person name="Koreny L."/>
            <person name="Kroth P.G."/>
            <person name="Liu Y."/>
            <person name="Malik S.-B."/>
            <person name="Maier U.G."/>
            <person name="McRose D."/>
            <person name="Mock T."/>
            <person name="Neilson J.A."/>
            <person name="Onodera N.T."/>
            <person name="Poole A.M."/>
            <person name="Pritham E.J."/>
            <person name="Richards T.A."/>
            <person name="Rocap G."/>
            <person name="Roy S.W."/>
            <person name="Sarai C."/>
            <person name="Schaack S."/>
            <person name="Shirato S."/>
            <person name="Slamovits C.H."/>
            <person name="Spencer D.F."/>
            <person name="Suzuki S."/>
            <person name="Worden A.Z."/>
            <person name="Zauner S."/>
            <person name="Barry K."/>
            <person name="Bell C."/>
            <person name="Bharti A.K."/>
            <person name="Crow J.A."/>
            <person name="Grimwood J."/>
            <person name="Kramer R."/>
            <person name="Lindquist E."/>
            <person name="Lucas S."/>
            <person name="Salamov A."/>
            <person name="McFadden G.I."/>
            <person name="Lane C.E."/>
            <person name="Keeling P.J."/>
            <person name="Gray M.W."/>
            <person name="Grigoriev I.V."/>
            <person name="Archibald J.M."/>
        </authorList>
    </citation>
    <scope>NUCLEOTIDE SEQUENCE</scope>
    <source>
        <strain evidence="15">CCMP2712</strain>
    </source>
</reference>
<protein>
    <recommendedName>
        <fullName evidence="12">Cytochrome b561 domain-containing protein</fullName>
    </recommendedName>
</protein>
<dbReference type="GeneID" id="17288081"/>
<feature type="transmembrane region" description="Helical" evidence="11">
    <location>
        <begin position="12"/>
        <end position="30"/>
    </location>
</feature>
<dbReference type="Proteomes" id="UP000011087">
    <property type="component" value="Unassembled WGS sequence"/>
</dbReference>
<dbReference type="eggNOG" id="ENOG502SB9P">
    <property type="taxonomic scope" value="Eukaryota"/>
</dbReference>
<sequence length="188" mass="21057">MSSQAEQKLKVLGPVLVVFSVIASIYIGTVNNGWKWFSWHPTAMIFAYVGMSGNAALIKKVGGKTNTEIHGYVMTLAALLASFGWYVIYTNKDKFGRPHNVTWHAWSGLVVLGGFIVMAPFSYLALNPENGMYRTNSQIRMMHKWGGRFLTSLSWFTCFLGWMTMQQNFISRAAFAIPLVVSAPYVLL</sequence>
<keyword evidence="4" id="KW-0349">Heme</keyword>
<proteinExistence type="predicted"/>
<dbReference type="GO" id="GO:0016020">
    <property type="term" value="C:membrane"/>
    <property type="evidence" value="ECO:0007669"/>
    <property type="project" value="UniProtKB-SubCell"/>
</dbReference>
<evidence type="ECO:0000256" key="6">
    <source>
        <dbReference type="ARBA" id="ARBA00022723"/>
    </source>
</evidence>
<evidence type="ECO:0000256" key="4">
    <source>
        <dbReference type="ARBA" id="ARBA00022617"/>
    </source>
</evidence>
<evidence type="ECO:0000256" key="5">
    <source>
        <dbReference type="ARBA" id="ARBA00022692"/>
    </source>
</evidence>
<evidence type="ECO:0000256" key="8">
    <source>
        <dbReference type="ARBA" id="ARBA00022989"/>
    </source>
</evidence>
<feature type="transmembrane region" description="Helical" evidence="11">
    <location>
        <begin position="36"/>
        <end position="57"/>
    </location>
</feature>
<dbReference type="InterPro" id="IPR006593">
    <property type="entry name" value="Cyt_b561/ferric_Rdtase_TM"/>
</dbReference>
<evidence type="ECO:0000313" key="15">
    <source>
        <dbReference type="Proteomes" id="UP000011087"/>
    </source>
</evidence>
<feature type="transmembrane region" description="Helical" evidence="11">
    <location>
        <begin position="145"/>
        <end position="163"/>
    </location>
</feature>
<feature type="transmembrane region" description="Helical" evidence="11">
    <location>
        <begin position="69"/>
        <end position="89"/>
    </location>
</feature>
<dbReference type="EnsemblProtists" id="EKX31361">
    <property type="protein sequence ID" value="EKX31361"/>
    <property type="gene ID" value="GUITHDRAFT_156619"/>
</dbReference>
<keyword evidence="15" id="KW-1185">Reference proteome</keyword>
<dbReference type="OrthoDB" id="432881at2759"/>
<dbReference type="Pfam" id="PF03188">
    <property type="entry name" value="Cytochrom_B561"/>
    <property type="match status" value="1"/>
</dbReference>
<dbReference type="Gene3D" id="1.20.120.1770">
    <property type="match status" value="1"/>
</dbReference>
<evidence type="ECO:0000256" key="9">
    <source>
        <dbReference type="ARBA" id="ARBA00023004"/>
    </source>
</evidence>